<dbReference type="Proteomes" id="UP000233256">
    <property type="component" value="Unassembled WGS sequence"/>
</dbReference>
<dbReference type="InterPro" id="IPR010499">
    <property type="entry name" value="AraC_E-bd"/>
</dbReference>
<dbReference type="InterPro" id="IPR018060">
    <property type="entry name" value="HTH_AraC"/>
</dbReference>
<evidence type="ECO:0000256" key="3">
    <source>
        <dbReference type="ARBA" id="ARBA00023163"/>
    </source>
</evidence>
<dbReference type="AlphaFoldDB" id="A0A2N1PNC1"/>
<dbReference type="PROSITE" id="PS00041">
    <property type="entry name" value="HTH_ARAC_FAMILY_1"/>
    <property type="match status" value="1"/>
</dbReference>
<dbReference type="InterPro" id="IPR018062">
    <property type="entry name" value="HTH_AraC-typ_CS"/>
</dbReference>
<dbReference type="Gene3D" id="1.10.10.60">
    <property type="entry name" value="Homeodomain-like"/>
    <property type="match status" value="2"/>
</dbReference>
<dbReference type="Pfam" id="PF12833">
    <property type="entry name" value="HTH_18"/>
    <property type="match status" value="1"/>
</dbReference>
<dbReference type="SUPFAM" id="SSF46689">
    <property type="entry name" value="Homeodomain-like"/>
    <property type="match status" value="2"/>
</dbReference>
<sequence length="338" mass="38850">MQEVEMADNSSLKEYIFRVNKVLDHIDGNLCQDLNHDELADIAGFSRFHFHRLFRSMLGETLGRFLQRVRIEKAACMLRWNSQRTITSIAMECGFSGSAVFSRSFRDFFGMSPSSWRRDLNSGEMADSNICKMMSNDGKDCKRNISYPWCRTIGFQIMERRNIMVDDFNCSGSEMELCSGVEVRQFPCFKVAYVRHIGPYKGDSSLFETMFGRLFAWAGPRGLLNCEDPMFLIVYHDDPNITEQDKLRISVCLRVDDGVEGEGDIGSMHLPGGEYCAARFDIRSDQFQQAWEWVCGKWLPNSGYQPDDRPCFELCLNDPSTHPEKRHVIEICVPVKPL</sequence>
<name>A0A2N1PNC1_9BACT</name>
<accession>A0A2N1PNC1</accession>
<dbReference type="SUPFAM" id="SSF55136">
    <property type="entry name" value="Probable bacterial effector-binding domain"/>
    <property type="match status" value="1"/>
</dbReference>
<dbReference type="InterPro" id="IPR029442">
    <property type="entry name" value="GyrI-like"/>
</dbReference>
<evidence type="ECO:0000256" key="1">
    <source>
        <dbReference type="ARBA" id="ARBA00023015"/>
    </source>
</evidence>
<gene>
    <name evidence="5" type="ORF">CVV64_12495</name>
</gene>
<dbReference type="EMBL" id="PGXC01000011">
    <property type="protein sequence ID" value="PKK89834.1"/>
    <property type="molecule type" value="Genomic_DNA"/>
</dbReference>
<dbReference type="GO" id="GO:0043565">
    <property type="term" value="F:sequence-specific DNA binding"/>
    <property type="evidence" value="ECO:0007669"/>
    <property type="project" value="InterPro"/>
</dbReference>
<dbReference type="SMART" id="SM00342">
    <property type="entry name" value="HTH_ARAC"/>
    <property type="match status" value="1"/>
</dbReference>
<dbReference type="PRINTS" id="PR00032">
    <property type="entry name" value="HTHARAC"/>
</dbReference>
<proteinExistence type="predicted"/>
<protein>
    <recommendedName>
        <fullName evidence="4">HTH araC/xylS-type domain-containing protein</fullName>
    </recommendedName>
</protein>
<organism evidence="5 6">
    <name type="scientific">Candidatus Wallbacteria bacterium HGW-Wallbacteria-1</name>
    <dbReference type="NCBI Taxonomy" id="2013854"/>
    <lineage>
        <taxon>Bacteria</taxon>
        <taxon>Candidatus Walliibacteriota</taxon>
    </lineage>
</organism>
<dbReference type="InterPro" id="IPR011256">
    <property type="entry name" value="Reg_factor_effector_dom_sf"/>
</dbReference>
<keyword evidence="2" id="KW-0238">DNA-binding</keyword>
<evidence type="ECO:0000313" key="6">
    <source>
        <dbReference type="Proteomes" id="UP000233256"/>
    </source>
</evidence>
<evidence type="ECO:0000259" key="4">
    <source>
        <dbReference type="PROSITE" id="PS01124"/>
    </source>
</evidence>
<dbReference type="PANTHER" id="PTHR40055:SF1">
    <property type="entry name" value="TRANSCRIPTIONAL REGULATOR YGIV-RELATED"/>
    <property type="match status" value="1"/>
</dbReference>
<dbReference type="PANTHER" id="PTHR40055">
    <property type="entry name" value="TRANSCRIPTIONAL REGULATOR YGIV-RELATED"/>
    <property type="match status" value="1"/>
</dbReference>
<dbReference type="PROSITE" id="PS01124">
    <property type="entry name" value="HTH_ARAC_FAMILY_2"/>
    <property type="match status" value="1"/>
</dbReference>
<comment type="caution">
    <text evidence="5">The sequence shown here is derived from an EMBL/GenBank/DDBJ whole genome shotgun (WGS) entry which is preliminary data.</text>
</comment>
<evidence type="ECO:0000313" key="5">
    <source>
        <dbReference type="EMBL" id="PKK89834.1"/>
    </source>
</evidence>
<dbReference type="InterPro" id="IPR009057">
    <property type="entry name" value="Homeodomain-like_sf"/>
</dbReference>
<keyword evidence="3" id="KW-0804">Transcription</keyword>
<keyword evidence="1" id="KW-0805">Transcription regulation</keyword>
<dbReference type="Gene3D" id="3.20.80.10">
    <property type="entry name" value="Regulatory factor, effector binding domain"/>
    <property type="match status" value="1"/>
</dbReference>
<dbReference type="Pfam" id="PF06445">
    <property type="entry name" value="GyrI-like"/>
    <property type="match status" value="1"/>
</dbReference>
<dbReference type="InterPro" id="IPR050908">
    <property type="entry name" value="SmbC-like"/>
</dbReference>
<dbReference type="SMART" id="SM00871">
    <property type="entry name" value="AraC_E_bind"/>
    <property type="match status" value="1"/>
</dbReference>
<dbReference type="InterPro" id="IPR020449">
    <property type="entry name" value="Tscrpt_reg_AraC-type_HTH"/>
</dbReference>
<reference evidence="5 6" key="1">
    <citation type="journal article" date="2017" name="ISME J.">
        <title>Potential for microbial H2 and metal transformations associated with novel bacteria and archaea in deep terrestrial subsurface sediments.</title>
        <authorList>
            <person name="Hernsdorf A.W."/>
            <person name="Amano Y."/>
            <person name="Miyakawa K."/>
            <person name="Ise K."/>
            <person name="Suzuki Y."/>
            <person name="Anantharaman K."/>
            <person name="Probst A."/>
            <person name="Burstein D."/>
            <person name="Thomas B.C."/>
            <person name="Banfield J.F."/>
        </authorList>
    </citation>
    <scope>NUCLEOTIDE SEQUENCE [LARGE SCALE GENOMIC DNA]</scope>
    <source>
        <strain evidence="5">HGW-Wallbacteria-1</strain>
    </source>
</reference>
<evidence type="ECO:0000256" key="2">
    <source>
        <dbReference type="ARBA" id="ARBA00023125"/>
    </source>
</evidence>
<dbReference type="GO" id="GO:0003700">
    <property type="term" value="F:DNA-binding transcription factor activity"/>
    <property type="evidence" value="ECO:0007669"/>
    <property type="project" value="InterPro"/>
</dbReference>
<feature type="domain" description="HTH araC/xylS-type" evidence="4">
    <location>
        <begin position="20"/>
        <end position="119"/>
    </location>
</feature>